<organism evidence="2 3">
    <name type="scientific">Tannerella forsythia (strain ATCC 43037 / JCM 10827 / CCUG 21028 A / KCTC 5666 / FDC 338)</name>
    <name type="common">Bacteroides forsythus</name>
    <dbReference type="NCBI Taxonomy" id="203275"/>
    <lineage>
        <taxon>Bacteria</taxon>
        <taxon>Pseudomonadati</taxon>
        <taxon>Bacteroidota</taxon>
        <taxon>Bacteroidia</taxon>
        <taxon>Bacteroidales</taxon>
        <taxon>Tannerellaceae</taxon>
        <taxon>Tannerella</taxon>
    </lineage>
</organism>
<accession>G8UN20</accession>
<keyword evidence="1" id="KW-0812">Transmembrane</keyword>
<gene>
    <name evidence="2" type="ordered locus">BFO_0743</name>
</gene>
<dbReference type="AlphaFoldDB" id="G8UN20"/>
<dbReference type="STRING" id="203275.BFO_0743"/>
<keyword evidence="3" id="KW-1185">Reference proteome</keyword>
<dbReference type="KEGG" id="tfo:BFO_0743"/>
<feature type="transmembrane region" description="Helical" evidence="1">
    <location>
        <begin position="12"/>
        <end position="39"/>
    </location>
</feature>
<name>G8UN20_TANFA</name>
<dbReference type="EMBL" id="CP003191">
    <property type="protein sequence ID" value="AEW21410.1"/>
    <property type="molecule type" value="Genomic_DNA"/>
</dbReference>
<dbReference type="HOGENOM" id="CLU_3141624_0_0_10"/>
<proteinExistence type="predicted"/>
<dbReference type="Proteomes" id="UP000005436">
    <property type="component" value="Chromosome"/>
</dbReference>
<keyword evidence="1" id="KW-0472">Membrane</keyword>
<protein>
    <submittedName>
        <fullName evidence="2">Uncharacterized protein</fullName>
    </submittedName>
</protein>
<sequence>MFFCFYYNRAYFIIVFIPAIVTCKGMDFFLFSLCRCFVFSGQSGKIPFR</sequence>
<evidence type="ECO:0000256" key="1">
    <source>
        <dbReference type="SAM" id="Phobius"/>
    </source>
</evidence>
<evidence type="ECO:0000313" key="3">
    <source>
        <dbReference type="Proteomes" id="UP000005436"/>
    </source>
</evidence>
<keyword evidence="1" id="KW-1133">Transmembrane helix</keyword>
<evidence type="ECO:0000313" key="2">
    <source>
        <dbReference type="EMBL" id="AEW21410.1"/>
    </source>
</evidence>
<reference evidence="3" key="1">
    <citation type="submission" date="2011-12" db="EMBL/GenBank/DDBJ databases">
        <title>Complete sequence of Tannerella forsythia ATCC 43037.</title>
        <authorList>
            <person name="Dewhirst F."/>
            <person name="Tanner A."/>
            <person name="Izard J."/>
            <person name="Brinkac L."/>
            <person name="Durkin A.S."/>
            <person name="Hostetler J."/>
            <person name="Shetty J."/>
            <person name="Torralba M."/>
            <person name="Gill S."/>
            <person name="Nelson K."/>
        </authorList>
    </citation>
    <scope>NUCLEOTIDE SEQUENCE [LARGE SCALE GENOMIC DNA]</scope>
    <source>
        <strain evidence="3">ATCC 43037 / JCM 10827 / CCUG 33226 / KCTC 5666 / FDC 338</strain>
    </source>
</reference>